<protein>
    <submittedName>
        <fullName evidence="1">Uncharacterized protein</fullName>
    </submittedName>
</protein>
<dbReference type="AlphaFoldDB" id="A0A5J4QCN4"/>
<accession>A0A5J4QCN4</accession>
<sequence>MDEIANSTFIYLTEVSYDYGLITRKVLIQRIAKFYELNDFDIDDFFPYQVTELEQISETELAENGNDYKENFSELDLSGATKINEQFFSKDNVLHFISGQSGKYCK</sequence>
<gene>
    <name evidence="1" type="ORF">EZS27_031313</name>
</gene>
<evidence type="ECO:0000313" key="1">
    <source>
        <dbReference type="EMBL" id="KAA6318714.1"/>
    </source>
</evidence>
<proteinExistence type="predicted"/>
<name>A0A5J4QCN4_9ZZZZ</name>
<comment type="caution">
    <text evidence="1">The sequence shown here is derived from an EMBL/GenBank/DDBJ whole genome shotgun (WGS) entry which is preliminary data.</text>
</comment>
<organism evidence="1">
    <name type="scientific">termite gut metagenome</name>
    <dbReference type="NCBI Taxonomy" id="433724"/>
    <lineage>
        <taxon>unclassified sequences</taxon>
        <taxon>metagenomes</taxon>
        <taxon>organismal metagenomes</taxon>
    </lineage>
</organism>
<reference evidence="1" key="1">
    <citation type="submission" date="2019-03" db="EMBL/GenBank/DDBJ databases">
        <title>Single cell metagenomics reveals metabolic interactions within the superorganism composed of flagellate Streblomastix strix and complex community of Bacteroidetes bacteria on its surface.</title>
        <authorList>
            <person name="Treitli S.C."/>
            <person name="Kolisko M."/>
            <person name="Husnik F."/>
            <person name="Keeling P."/>
            <person name="Hampl V."/>
        </authorList>
    </citation>
    <scope>NUCLEOTIDE SEQUENCE</scope>
    <source>
        <strain evidence="1">STM</strain>
    </source>
</reference>
<dbReference type="EMBL" id="SNRY01004106">
    <property type="protein sequence ID" value="KAA6318714.1"/>
    <property type="molecule type" value="Genomic_DNA"/>
</dbReference>